<accession>A0ACC3BA13</accession>
<comment type="caution">
    <text evidence="1">The sequence shown here is derived from an EMBL/GenBank/DDBJ whole genome shotgun (WGS) entry which is preliminary data.</text>
</comment>
<gene>
    <name evidence="1" type="ORF">N8T08_001560</name>
</gene>
<proteinExistence type="predicted"/>
<name>A0ACC3BA13_9EURO</name>
<organism evidence="1 2">
    <name type="scientific">Aspergillus melleus</name>
    <dbReference type="NCBI Taxonomy" id="138277"/>
    <lineage>
        <taxon>Eukaryota</taxon>
        <taxon>Fungi</taxon>
        <taxon>Dikarya</taxon>
        <taxon>Ascomycota</taxon>
        <taxon>Pezizomycotina</taxon>
        <taxon>Eurotiomycetes</taxon>
        <taxon>Eurotiomycetidae</taxon>
        <taxon>Eurotiales</taxon>
        <taxon>Aspergillaceae</taxon>
        <taxon>Aspergillus</taxon>
        <taxon>Aspergillus subgen. Circumdati</taxon>
    </lineage>
</organism>
<dbReference type="Proteomes" id="UP001177260">
    <property type="component" value="Unassembled WGS sequence"/>
</dbReference>
<protein>
    <submittedName>
        <fullName evidence="1">Uncharacterized protein</fullName>
    </submittedName>
</protein>
<evidence type="ECO:0000313" key="2">
    <source>
        <dbReference type="Proteomes" id="UP001177260"/>
    </source>
</evidence>
<keyword evidence="2" id="KW-1185">Reference proteome</keyword>
<reference evidence="1 2" key="1">
    <citation type="journal article" date="2023" name="ACS Omega">
        <title>Identification of the Neoaspergillic Acid Biosynthesis Gene Cluster by Establishing an In Vitro CRISPR-Ribonucleoprotein Genetic System in Aspergillus melleus.</title>
        <authorList>
            <person name="Yuan B."/>
            <person name="Grau M.F."/>
            <person name="Murata R.M."/>
            <person name="Torok T."/>
            <person name="Venkateswaran K."/>
            <person name="Stajich J.E."/>
            <person name="Wang C.C.C."/>
        </authorList>
    </citation>
    <scope>NUCLEOTIDE SEQUENCE [LARGE SCALE GENOMIC DNA]</scope>
    <source>
        <strain evidence="1 2">IMV 1140</strain>
    </source>
</reference>
<dbReference type="EMBL" id="JAOPJF010000012">
    <property type="protein sequence ID" value="KAK1147477.1"/>
    <property type="molecule type" value="Genomic_DNA"/>
</dbReference>
<sequence length="299" mass="33322">MPSPKRIVLEKSRTVRRRYQRSSKRLEFSASQIARIEREEAREKRAKQLRDREKKRIANKKKKAEKEAAEREERRKRGPGGVLAEQCAEPVPSSQPLLSRFLTKKTTSALGEGEGDSTSALGEGVGENEDDDTEGAEVESSRGSLERRESFGKSGDFGEEESLLADLEGLEDLEDLDGLSDDTIIAGLENGLLQDGTRATEDAGTGDIRKGPREKDDDEFSDCSIFYDEDLIKEADSMATTARQPRPKETSDKPVPIGLPVGDSFQDDTADLLEEFAHEIHEFDTDDEFERELVQLDAV</sequence>
<evidence type="ECO:0000313" key="1">
    <source>
        <dbReference type="EMBL" id="KAK1147477.1"/>
    </source>
</evidence>